<comment type="caution">
    <text evidence="1">The sequence shown here is derived from an EMBL/GenBank/DDBJ whole genome shotgun (WGS) entry which is preliminary data.</text>
</comment>
<organism evidence="1 2">
    <name type="scientific">Cyclotella atomus</name>
    <dbReference type="NCBI Taxonomy" id="382360"/>
    <lineage>
        <taxon>Eukaryota</taxon>
        <taxon>Sar</taxon>
        <taxon>Stramenopiles</taxon>
        <taxon>Ochrophyta</taxon>
        <taxon>Bacillariophyta</taxon>
        <taxon>Coscinodiscophyceae</taxon>
        <taxon>Thalassiosirophycidae</taxon>
        <taxon>Stephanodiscales</taxon>
        <taxon>Stephanodiscaceae</taxon>
        <taxon>Cyclotella</taxon>
    </lineage>
</organism>
<accession>A0ABD3N5A8</accession>
<keyword evidence="2" id="KW-1185">Reference proteome</keyword>
<reference evidence="1 2" key="1">
    <citation type="submission" date="2024-10" db="EMBL/GenBank/DDBJ databases">
        <title>Updated reference genomes for cyclostephanoid diatoms.</title>
        <authorList>
            <person name="Roberts W.R."/>
            <person name="Alverson A.J."/>
        </authorList>
    </citation>
    <scope>NUCLEOTIDE SEQUENCE [LARGE SCALE GENOMIC DNA]</scope>
    <source>
        <strain evidence="1 2">AJA010-31</strain>
    </source>
</reference>
<name>A0ABD3N5A8_9STRA</name>
<gene>
    <name evidence="1" type="ORF">ACHAWO_005178</name>
</gene>
<sequence length="108" mass="12524">MPRLYQTPNYGVSNEPPTHQEEAIRRMEEHEAGLRSQPRPNIHEESETRLAHFLDEDDHTKCVNGNKQALQSEKLERLRALKEDTARTNWMFMPNSTVTSFSGWKTGS</sequence>
<evidence type="ECO:0000313" key="1">
    <source>
        <dbReference type="EMBL" id="KAL3771238.1"/>
    </source>
</evidence>
<evidence type="ECO:0000313" key="2">
    <source>
        <dbReference type="Proteomes" id="UP001530400"/>
    </source>
</evidence>
<dbReference type="AlphaFoldDB" id="A0ABD3N5A8"/>
<proteinExistence type="predicted"/>
<dbReference type="Proteomes" id="UP001530400">
    <property type="component" value="Unassembled WGS sequence"/>
</dbReference>
<dbReference type="EMBL" id="JALLPJ020001291">
    <property type="protein sequence ID" value="KAL3771238.1"/>
    <property type="molecule type" value="Genomic_DNA"/>
</dbReference>
<protein>
    <submittedName>
        <fullName evidence="1">Uncharacterized protein</fullName>
    </submittedName>
</protein>